<dbReference type="OrthoDB" id="267579at2"/>
<keyword evidence="2" id="KW-1185">Reference proteome</keyword>
<reference evidence="1 2" key="1">
    <citation type="submission" date="2017-10" db="EMBL/GenBank/DDBJ databases">
        <title>Paenichitinophaga pekingensis gen. nov., sp. nov., isolated from activated sludge.</title>
        <authorList>
            <person name="Jin D."/>
            <person name="Kong X."/>
            <person name="Deng Y."/>
            <person name="Bai Z."/>
        </authorList>
    </citation>
    <scope>NUCLEOTIDE SEQUENCE [LARGE SCALE GENOMIC DNA]</scope>
    <source>
        <strain evidence="1 2">13</strain>
    </source>
</reference>
<proteinExistence type="predicted"/>
<dbReference type="Proteomes" id="UP000220133">
    <property type="component" value="Chromosome"/>
</dbReference>
<gene>
    <name evidence="1" type="ORF">COR50_02675</name>
</gene>
<evidence type="ECO:0000313" key="2">
    <source>
        <dbReference type="Proteomes" id="UP000220133"/>
    </source>
</evidence>
<dbReference type="GO" id="GO:0016788">
    <property type="term" value="F:hydrolase activity, acting on ester bonds"/>
    <property type="evidence" value="ECO:0007669"/>
    <property type="project" value="InterPro"/>
</dbReference>
<dbReference type="AlphaFoldDB" id="A0A291QQF0"/>
<dbReference type="SUPFAM" id="SSF48537">
    <property type="entry name" value="Phospholipase C/P1 nuclease"/>
    <property type="match status" value="1"/>
</dbReference>
<sequence length="325" mass="37436">MKSIVCLSILLIAIAIIPFKSGAWGFFAHKRINRLAVYSLPPGMLVLFKPGLEYVTEHACDPDKRRYMIPAEGPRHYIDIDLYGTYPYPELPRNYRDALAKFGRDSLQSRGILPWHFEWMLARLTKAFDTTDTRYILKIATELGHYVADAHVPLHACSNHNGQFSQQEGIHGLWESKIPELVADADFNYWVGKARYIDDPGSFIWKVILESAAAADTVLRLEKQLSDSLPLQQKYSFTLRSNQLVYQYSEMYTRAYQELLGDMVQRRMRNAIFAVASCWYTAWINAGQPVLDKHFSPTATSAEETEIQKLNQHWRKGKIFGRNHE</sequence>
<dbReference type="KEGG" id="cbae:COR50_02675"/>
<evidence type="ECO:0000313" key="1">
    <source>
        <dbReference type="EMBL" id="ATL46157.1"/>
    </source>
</evidence>
<dbReference type="CDD" id="cd10981">
    <property type="entry name" value="ZnPC_S1P1"/>
    <property type="match status" value="1"/>
</dbReference>
<organism evidence="1 2">
    <name type="scientific">Chitinophaga caeni</name>
    <dbReference type="NCBI Taxonomy" id="2029983"/>
    <lineage>
        <taxon>Bacteria</taxon>
        <taxon>Pseudomonadati</taxon>
        <taxon>Bacteroidota</taxon>
        <taxon>Chitinophagia</taxon>
        <taxon>Chitinophagales</taxon>
        <taxon>Chitinophagaceae</taxon>
        <taxon>Chitinophaga</taxon>
    </lineage>
</organism>
<protein>
    <submittedName>
        <fullName evidence="1">S1/P1 Nuclease</fullName>
    </submittedName>
</protein>
<dbReference type="EMBL" id="CP023777">
    <property type="protein sequence ID" value="ATL46157.1"/>
    <property type="molecule type" value="Genomic_DNA"/>
</dbReference>
<dbReference type="InterPro" id="IPR008947">
    <property type="entry name" value="PLipase_C/P1_nuclease_dom_sf"/>
</dbReference>
<dbReference type="RefSeq" id="WP_098192546.1">
    <property type="nucleotide sequence ID" value="NZ_CP023777.1"/>
</dbReference>
<dbReference type="Gene3D" id="1.10.575.10">
    <property type="entry name" value="P1 Nuclease"/>
    <property type="match status" value="1"/>
</dbReference>
<accession>A0A291QQF0</accession>
<name>A0A291QQF0_9BACT</name>